<evidence type="ECO:0000256" key="5">
    <source>
        <dbReference type="ARBA" id="ARBA00022777"/>
    </source>
</evidence>
<dbReference type="PANTHER" id="PTHR43304">
    <property type="entry name" value="PHYTOCHROME-LIKE PROTEIN CPH1"/>
    <property type="match status" value="1"/>
</dbReference>
<sequence length="767" mass="88410">MSSTQIQEERYLDIINQFAVGLLNQSTIKETLWSVIDNVVSKLDFYDCAIYLLDEDKEHLIQVASQAYKDKEPRNTNATFIKMGTGIVGKVAQEKQSRITNDTSQSEDYITDDQWRFSEITVPIIHENELIGIIDSEHPEKDFFQPIHLNILTTIASMVAIKVVQARHLENLAAREKSFDLIYSSTNDLIFLMEVEPNDSFRCVSVNRAFLELTNKKRGDVVGKTIDDIWDAERSATIKSYYREAIETKKPITYQIKFRTGNNIVIVETKVTPVFDHRGRCTNLSGISRDITTAEAVRSELGYEREKYQTLFSKANDAIFILKDDLIIECNDRTTEIFGRDREGLIGYAPHELSPQVQPDGKTSDRRMDQDNFQWVHTKKDGSYFTADVTLSRYHFKNEEYTQAIVRDVSERIKAEEVLRASEKRYRTIFENSLDGIYKSTPEGRFVEVSPALVAMLGYDSEEELLSINIKKDLYFKEEDRFKHSNQYRLKKKNGDEIWVEDHGFYQYDGEGKVIFHQGILRDVTAKNQKQMELENLLNMTSDQNKRLQNFAHIVSHNIRSHSANLTSLVSFMEMTKDEAEKQKMFQMLKSSTGQLEETIMNLNEIITVNQNLNKPIEQRNLMEEVEKTLQILNDEILESGVKIAVDIPEDLVLPIIPAYLDSILLNLLSNAIKYRRSEVKSEIKIQAKAIQGKVQIEISDNGMGIDMDAHGDKIFGMYKTFHQNEDARGFGLYITKNQIETMKGKILVDSKVNRGTTFTVYFNEER</sequence>
<evidence type="ECO:0000259" key="8">
    <source>
        <dbReference type="PROSITE" id="PS50113"/>
    </source>
</evidence>
<evidence type="ECO:0000313" key="9">
    <source>
        <dbReference type="EMBL" id="SMD33101.1"/>
    </source>
</evidence>
<dbReference type="SMART" id="SM00091">
    <property type="entry name" value="PAS"/>
    <property type="match status" value="3"/>
</dbReference>
<dbReference type="Pfam" id="PF13426">
    <property type="entry name" value="PAS_9"/>
    <property type="match status" value="2"/>
</dbReference>
<dbReference type="InterPro" id="IPR003018">
    <property type="entry name" value="GAF"/>
</dbReference>
<reference evidence="9 10" key="1">
    <citation type="submission" date="2017-04" db="EMBL/GenBank/DDBJ databases">
        <authorList>
            <person name="Afonso C.L."/>
            <person name="Miller P.J."/>
            <person name="Scott M.A."/>
            <person name="Spackman E."/>
            <person name="Goraichik I."/>
            <person name="Dimitrov K.M."/>
            <person name="Suarez D.L."/>
            <person name="Swayne D.E."/>
        </authorList>
    </citation>
    <scope>NUCLEOTIDE SEQUENCE [LARGE SCALE GENOMIC DNA]</scope>
    <source>
        <strain evidence="9 10">DSM 26133</strain>
    </source>
</reference>
<dbReference type="SMART" id="SM00387">
    <property type="entry name" value="HATPase_c"/>
    <property type="match status" value="1"/>
</dbReference>
<feature type="domain" description="PAC" evidence="8">
    <location>
        <begin position="484"/>
        <end position="536"/>
    </location>
</feature>
<evidence type="ECO:0000256" key="3">
    <source>
        <dbReference type="ARBA" id="ARBA00022553"/>
    </source>
</evidence>
<name>A0A1W2G932_REIFA</name>
<feature type="domain" description="PAC" evidence="8">
    <location>
        <begin position="250"/>
        <end position="303"/>
    </location>
</feature>
<dbReference type="InterPro" id="IPR005467">
    <property type="entry name" value="His_kinase_dom"/>
</dbReference>
<keyword evidence="5" id="KW-0418">Kinase</keyword>
<gene>
    <name evidence="9" type="ORF">SAMN04488029_1466</name>
</gene>
<dbReference type="PROSITE" id="PS50113">
    <property type="entry name" value="PAC"/>
    <property type="match status" value="2"/>
</dbReference>
<dbReference type="InterPro" id="IPR000700">
    <property type="entry name" value="PAS-assoc_C"/>
</dbReference>
<dbReference type="InterPro" id="IPR029016">
    <property type="entry name" value="GAF-like_dom_sf"/>
</dbReference>
<dbReference type="EMBL" id="FWYF01000001">
    <property type="protein sequence ID" value="SMD33101.1"/>
    <property type="molecule type" value="Genomic_DNA"/>
</dbReference>
<evidence type="ECO:0000256" key="2">
    <source>
        <dbReference type="ARBA" id="ARBA00012438"/>
    </source>
</evidence>
<dbReference type="InterPro" id="IPR035965">
    <property type="entry name" value="PAS-like_dom_sf"/>
</dbReference>
<dbReference type="Pfam" id="PF08448">
    <property type="entry name" value="PAS_4"/>
    <property type="match status" value="1"/>
</dbReference>
<dbReference type="CDD" id="cd00130">
    <property type="entry name" value="PAS"/>
    <property type="match status" value="3"/>
</dbReference>
<dbReference type="Gene3D" id="3.30.450.40">
    <property type="match status" value="1"/>
</dbReference>
<dbReference type="SMART" id="SM00065">
    <property type="entry name" value="GAF"/>
    <property type="match status" value="1"/>
</dbReference>
<feature type="domain" description="PAS" evidence="7">
    <location>
        <begin position="175"/>
        <end position="249"/>
    </location>
</feature>
<dbReference type="AlphaFoldDB" id="A0A1W2G932"/>
<proteinExistence type="predicted"/>
<protein>
    <recommendedName>
        <fullName evidence="2">histidine kinase</fullName>
        <ecNumber evidence="2">2.7.13.3</ecNumber>
    </recommendedName>
</protein>
<dbReference type="NCBIfam" id="TIGR00229">
    <property type="entry name" value="sensory_box"/>
    <property type="match status" value="3"/>
</dbReference>
<dbReference type="STRING" id="692418.SAMN04488029_1466"/>
<feature type="domain" description="PAS" evidence="7">
    <location>
        <begin position="422"/>
        <end position="463"/>
    </location>
</feature>
<dbReference type="PRINTS" id="PR00344">
    <property type="entry name" value="BCTRLSENSOR"/>
</dbReference>
<dbReference type="InterPro" id="IPR000014">
    <property type="entry name" value="PAS"/>
</dbReference>
<dbReference type="SMART" id="SM00086">
    <property type="entry name" value="PAC"/>
    <property type="match status" value="3"/>
</dbReference>
<dbReference type="InterPro" id="IPR003594">
    <property type="entry name" value="HATPase_dom"/>
</dbReference>
<dbReference type="InterPro" id="IPR036890">
    <property type="entry name" value="HATPase_C_sf"/>
</dbReference>
<dbReference type="SUPFAM" id="SSF55781">
    <property type="entry name" value="GAF domain-like"/>
    <property type="match status" value="1"/>
</dbReference>
<dbReference type="Gene3D" id="3.30.450.20">
    <property type="entry name" value="PAS domain"/>
    <property type="match status" value="3"/>
</dbReference>
<dbReference type="RefSeq" id="WP_084371780.1">
    <property type="nucleotide sequence ID" value="NZ_FWYF01000001.1"/>
</dbReference>
<dbReference type="InterPro" id="IPR004358">
    <property type="entry name" value="Sig_transdc_His_kin-like_C"/>
</dbReference>
<organism evidence="9 10">
    <name type="scientific">Reichenbachiella faecimaris</name>
    <dbReference type="NCBI Taxonomy" id="692418"/>
    <lineage>
        <taxon>Bacteria</taxon>
        <taxon>Pseudomonadati</taxon>
        <taxon>Bacteroidota</taxon>
        <taxon>Cytophagia</taxon>
        <taxon>Cytophagales</taxon>
        <taxon>Reichenbachiellaceae</taxon>
        <taxon>Reichenbachiella</taxon>
    </lineage>
</organism>
<evidence type="ECO:0000259" key="6">
    <source>
        <dbReference type="PROSITE" id="PS50109"/>
    </source>
</evidence>
<feature type="domain" description="Histidine kinase" evidence="6">
    <location>
        <begin position="554"/>
        <end position="767"/>
    </location>
</feature>
<dbReference type="Gene3D" id="3.30.565.10">
    <property type="entry name" value="Histidine kinase-like ATPase, C-terminal domain"/>
    <property type="match status" value="1"/>
</dbReference>
<dbReference type="InterPro" id="IPR052162">
    <property type="entry name" value="Sensor_kinase/Photoreceptor"/>
</dbReference>
<dbReference type="SUPFAM" id="SSF55874">
    <property type="entry name" value="ATPase domain of HSP90 chaperone/DNA topoisomerase II/histidine kinase"/>
    <property type="match status" value="1"/>
</dbReference>
<evidence type="ECO:0000259" key="7">
    <source>
        <dbReference type="PROSITE" id="PS50112"/>
    </source>
</evidence>
<dbReference type="Pfam" id="PF02518">
    <property type="entry name" value="HATPase_c"/>
    <property type="match status" value="1"/>
</dbReference>
<keyword evidence="10" id="KW-1185">Reference proteome</keyword>
<dbReference type="Pfam" id="PF13185">
    <property type="entry name" value="GAF_2"/>
    <property type="match status" value="1"/>
</dbReference>
<evidence type="ECO:0000256" key="4">
    <source>
        <dbReference type="ARBA" id="ARBA00022679"/>
    </source>
</evidence>
<dbReference type="PROSITE" id="PS50112">
    <property type="entry name" value="PAS"/>
    <property type="match status" value="2"/>
</dbReference>
<evidence type="ECO:0000313" key="10">
    <source>
        <dbReference type="Proteomes" id="UP000192472"/>
    </source>
</evidence>
<accession>A0A1W2G932</accession>
<keyword evidence="4" id="KW-0808">Transferase</keyword>
<dbReference type="PANTHER" id="PTHR43304:SF1">
    <property type="entry name" value="PAC DOMAIN-CONTAINING PROTEIN"/>
    <property type="match status" value="1"/>
</dbReference>
<dbReference type="PROSITE" id="PS50109">
    <property type="entry name" value="HIS_KIN"/>
    <property type="match status" value="1"/>
</dbReference>
<dbReference type="InterPro" id="IPR001610">
    <property type="entry name" value="PAC"/>
</dbReference>
<dbReference type="Proteomes" id="UP000192472">
    <property type="component" value="Unassembled WGS sequence"/>
</dbReference>
<dbReference type="InterPro" id="IPR013656">
    <property type="entry name" value="PAS_4"/>
</dbReference>
<dbReference type="OrthoDB" id="890870at2"/>
<keyword evidence="3" id="KW-0597">Phosphoprotein</keyword>
<dbReference type="EC" id="2.7.13.3" evidence="2"/>
<comment type="catalytic activity">
    <reaction evidence="1">
        <text>ATP + protein L-histidine = ADP + protein N-phospho-L-histidine.</text>
        <dbReference type="EC" id="2.7.13.3"/>
    </reaction>
</comment>
<evidence type="ECO:0000256" key="1">
    <source>
        <dbReference type="ARBA" id="ARBA00000085"/>
    </source>
</evidence>
<dbReference type="GO" id="GO:0004673">
    <property type="term" value="F:protein histidine kinase activity"/>
    <property type="evidence" value="ECO:0007669"/>
    <property type="project" value="UniProtKB-EC"/>
</dbReference>
<dbReference type="SUPFAM" id="SSF55785">
    <property type="entry name" value="PYP-like sensor domain (PAS domain)"/>
    <property type="match status" value="3"/>
</dbReference>